<sequence>MRIEKFEDLDCWQQARVLVRLIYSGMGHCKDFGFKDQIQRAAVSVMSNIAEGFERGSNRDFINFLTISRASLSEVKSLNYVALDVGYFDPKNFQLVDSHCSRLTNLLNGFIRFLRTKQKPPIA</sequence>
<name>A0A8J7J4R1_9BACT</name>
<dbReference type="PANTHER" id="PTHR38471">
    <property type="entry name" value="FOUR HELIX BUNDLE PROTEIN"/>
    <property type="match status" value="1"/>
</dbReference>
<proteinExistence type="predicted"/>
<dbReference type="RefSeq" id="WP_199384828.1">
    <property type="nucleotide sequence ID" value="NZ_JAEMHM010000011.1"/>
</dbReference>
<evidence type="ECO:0000313" key="2">
    <source>
        <dbReference type="Proteomes" id="UP000636888"/>
    </source>
</evidence>
<dbReference type="EMBL" id="JAEMHM010000011">
    <property type="protein sequence ID" value="MBJ6725938.1"/>
    <property type="molecule type" value="Genomic_DNA"/>
</dbReference>
<protein>
    <submittedName>
        <fullName evidence="1">Four helix bundle protein</fullName>
    </submittedName>
</protein>
<dbReference type="SUPFAM" id="SSF158446">
    <property type="entry name" value="IVS-encoded protein-like"/>
    <property type="match status" value="1"/>
</dbReference>
<dbReference type="InterPro" id="IPR012657">
    <property type="entry name" value="23S_rRNA-intervening_sequence"/>
</dbReference>
<evidence type="ECO:0000313" key="1">
    <source>
        <dbReference type="EMBL" id="MBJ6725938.1"/>
    </source>
</evidence>
<comment type="caution">
    <text evidence="1">The sequence shown here is derived from an EMBL/GenBank/DDBJ whole genome shotgun (WGS) entry which is preliminary data.</text>
</comment>
<dbReference type="PANTHER" id="PTHR38471:SF2">
    <property type="entry name" value="FOUR HELIX BUNDLE PROTEIN"/>
    <property type="match status" value="1"/>
</dbReference>
<organism evidence="1 2">
    <name type="scientific">Geomesophilobacter sediminis</name>
    <dbReference type="NCBI Taxonomy" id="2798584"/>
    <lineage>
        <taxon>Bacteria</taxon>
        <taxon>Pseudomonadati</taxon>
        <taxon>Thermodesulfobacteriota</taxon>
        <taxon>Desulfuromonadia</taxon>
        <taxon>Geobacterales</taxon>
        <taxon>Geobacteraceae</taxon>
        <taxon>Geomesophilobacter</taxon>
    </lineage>
</organism>
<gene>
    <name evidence="1" type="ORF">JFN93_14570</name>
</gene>
<dbReference type="InterPro" id="IPR036583">
    <property type="entry name" value="23S_rRNA_IVS_sf"/>
</dbReference>
<dbReference type="CDD" id="cd16377">
    <property type="entry name" value="23S_rRNA_IVP_like"/>
    <property type="match status" value="1"/>
</dbReference>
<keyword evidence="2" id="KW-1185">Reference proteome</keyword>
<reference evidence="1" key="1">
    <citation type="submission" date="2020-12" db="EMBL/GenBank/DDBJ databases">
        <title>Geomonas sp. Red875, isolated from river sediment.</title>
        <authorList>
            <person name="Xu Z."/>
            <person name="Zhang Z."/>
            <person name="Masuda Y."/>
            <person name="Itoh H."/>
            <person name="Senoo K."/>
        </authorList>
    </citation>
    <scope>NUCLEOTIDE SEQUENCE</scope>
    <source>
        <strain evidence="1">Red875</strain>
    </source>
</reference>
<accession>A0A8J7J4R1</accession>
<dbReference type="Pfam" id="PF05635">
    <property type="entry name" value="23S_rRNA_IVP"/>
    <property type="match status" value="1"/>
</dbReference>
<dbReference type="AlphaFoldDB" id="A0A8J7J4R1"/>
<dbReference type="Proteomes" id="UP000636888">
    <property type="component" value="Unassembled WGS sequence"/>
</dbReference>
<dbReference type="NCBIfam" id="TIGR02436">
    <property type="entry name" value="four helix bundle protein"/>
    <property type="match status" value="1"/>
</dbReference>
<dbReference type="Gene3D" id="1.20.1440.60">
    <property type="entry name" value="23S rRNA-intervening sequence"/>
    <property type="match status" value="1"/>
</dbReference>